<proteinExistence type="inferred from homology"/>
<comment type="similarity">
    <text evidence="1">Belongs to the PIGL family.</text>
</comment>
<sequence>MIGIAKITTIFAGILTFLGIIGPASIMASPIPAAIPNPISIPQQAQQDESLLVARETLTKRRKIVISHPDDECMFFGPTLLSLQNRKNQIHVLCLSIGNESGLGELRKKELERSCFTLGIDVGNVNIIDHPLLQDGLNNNWDPSLISDKINDYVTTHRIDTIITFDEKGVSSHPNHVAAFKGAR</sequence>
<organism evidence="3 4">
    <name type="scientific">Funneliformis geosporum</name>
    <dbReference type="NCBI Taxonomy" id="1117311"/>
    <lineage>
        <taxon>Eukaryota</taxon>
        <taxon>Fungi</taxon>
        <taxon>Fungi incertae sedis</taxon>
        <taxon>Mucoromycota</taxon>
        <taxon>Glomeromycotina</taxon>
        <taxon>Glomeromycetes</taxon>
        <taxon>Glomerales</taxon>
        <taxon>Glomeraceae</taxon>
        <taxon>Funneliformis</taxon>
    </lineage>
</organism>
<dbReference type="Gene3D" id="3.40.50.10320">
    <property type="entry name" value="LmbE-like"/>
    <property type="match status" value="1"/>
</dbReference>
<gene>
    <name evidence="3" type="ORF">FWILDA_LOCUS2379</name>
</gene>
<dbReference type="EC" id="3.5.1.89" evidence="2"/>
<evidence type="ECO:0000313" key="3">
    <source>
        <dbReference type="EMBL" id="CAI2166055.1"/>
    </source>
</evidence>
<dbReference type="EMBL" id="CAMKVN010000271">
    <property type="protein sequence ID" value="CAI2166055.1"/>
    <property type="molecule type" value="Genomic_DNA"/>
</dbReference>
<protein>
    <recommendedName>
        <fullName evidence="2">N-acetylglucosaminylphosphatidylinositol deacetylase</fullName>
        <ecNumber evidence="2">3.5.1.89</ecNumber>
    </recommendedName>
</protein>
<dbReference type="PANTHER" id="PTHR12993:SF11">
    <property type="entry name" value="N-ACETYLGLUCOSAMINYL-PHOSPHATIDYLINOSITOL DE-N-ACETYLASE"/>
    <property type="match status" value="1"/>
</dbReference>
<evidence type="ECO:0000256" key="2">
    <source>
        <dbReference type="ARBA" id="ARBA00012176"/>
    </source>
</evidence>
<evidence type="ECO:0000256" key="1">
    <source>
        <dbReference type="ARBA" id="ARBA00006066"/>
    </source>
</evidence>
<dbReference type="PANTHER" id="PTHR12993">
    <property type="entry name" value="N-ACETYLGLUCOSAMINYL-PHOSPHATIDYLINOSITOL DE-N-ACETYLASE-RELATED"/>
    <property type="match status" value="1"/>
</dbReference>
<dbReference type="InterPro" id="IPR003737">
    <property type="entry name" value="GlcNAc_PI_deacetylase-related"/>
</dbReference>
<keyword evidence="4" id="KW-1185">Reference proteome</keyword>
<comment type="caution">
    <text evidence="3">The sequence shown here is derived from an EMBL/GenBank/DDBJ whole genome shotgun (WGS) entry which is preliminary data.</text>
</comment>
<evidence type="ECO:0000313" key="4">
    <source>
        <dbReference type="Proteomes" id="UP001153678"/>
    </source>
</evidence>
<name>A0A9W4SEJ6_9GLOM</name>
<dbReference type="InterPro" id="IPR024078">
    <property type="entry name" value="LmbE-like_dom_sf"/>
</dbReference>
<reference evidence="3" key="1">
    <citation type="submission" date="2022-08" db="EMBL/GenBank/DDBJ databases">
        <authorList>
            <person name="Kallberg Y."/>
            <person name="Tangrot J."/>
            <person name="Rosling A."/>
        </authorList>
    </citation>
    <scope>NUCLEOTIDE SEQUENCE</scope>
    <source>
        <strain evidence="3">Wild A</strain>
    </source>
</reference>
<dbReference type="GO" id="GO:0000225">
    <property type="term" value="F:N-acetylglucosaminylphosphatidylinositol deacetylase activity"/>
    <property type="evidence" value="ECO:0007669"/>
    <property type="project" value="UniProtKB-EC"/>
</dbReference>
<dbReference type="SUPFAM" id="SSF102588">
    <property type="entry name" value="LmbE-like"/>
    <property type="match status" value="1"/>
</dbReference>
<dbReference type="Proteomes" id="UP001153678">
    <property type="component" value="Unassembled WGS sequence"/>
</dbReference>
<dbReference type="GO" id="GO:0005783">
    <property type="term" value="C:endoplasmic reticulum"/>
    <property type="evidence" value="ECO:0007669"/>
    <property type="project" value="TreeGrafter"/>
</dbReference>
<dbReference type="AlphaFoldDB" id="A0A9W4SEJ6"/>
<dbReference type="Pfam" id="PF02585">
    <property type="entry name" value="PIG-L"/>
    <property type="match status" value="1"/>
</dbReference>
<dbReference type="OrthoDB" id="440160at2759"/>
<accession>A0A9W4SEJ6</accession>